<reference evidence="1 2" key="1">
    <citation type="submission" date="2024-01" db="EMBL/GenBank/DDBJ databases">
        <title>Genome assemblies of Stephania.</title>
        <authorList>
            <person name="Yang L."/>
        </authorList>
    </citation>
    <scope>NUCLEOTIDE SEQUENCE [LARGE SCALE GENOMIC DNA]</scope>
    <source>
        <strain evidence="1">JXDWG</strain>
        <tissue evidence="1">Leaf</tissue>
    </source>
</reference>
<name>A0AAP0E382_9MAGN</name>
<evidence type="ECO:0000313" key="2">
    <source>
        <dbReference type="Proteomes" id="UP001419268"/>
    </source>
</evidence>
<evidence type="ECO:0000313" key="1">
    <source>
        <dbReference type="EMBL" id="KAK9083522.1"/>
    </source>
</evidence>
<sequence length="189" mass="21192">MNRGFGVSGVANRGASEQVVEALILCGNYLINYLATRGPELEPFVTASLVQLFCRVTKFGWFDDDRFKDVVNESMDFVSCVGTVCLEADSEDPSNTQIVFDYYAIAKPPISKELVTLDETYGYHVRTGPTIDVTTIHCLRTFLALKREARIAKHQIRRRRERPDYTGPDHLDDEAVCYKVAGDCPKGCV</sequence>
<proteinExistence type="predicted"/>
<dbReference type="Proteomes" id="UP001419268">
    <property type="component" value="Unassembled WGS sequence"/>
</dbReference>
<protein>
    <submittedName>
        <fullName evidence="1">Uncharacterized protein</fullName>
    </submittedName>
</protein>
<organism evidence="1 2">
    <name type="scientific">Stephania cephalantha</name>
    <dbReference type="NCBI Taxonomy" id="152367"/>
    <lineage>
        <taxon>Eukaryota</taxon>
        <taxon>Viridiplantae</taxon>
        <taxon>Streptophyta</taxon>
        <taxon>Embryophyta</taxon>
        <taxon>Tracheophyta</taxon>
        <taxon>Spermatophyta</taxon>
        <taxon>Magnoliopsida</taxon>
        <taxon>Ranunculales</taxon>
        <taxon>Menispermaceae</taxon>
        <taxon>Menispermoideae</taxon>
        <taxon>Cissampelideae</taxon>
        <taxon>Stephania</taxon>
    </lineage>
</organism>
<comment type="caution">
    <text evidence="1">The sequence shown here is derived from an EMBL/GenBank/DDBJ whole genome shotgun (WGS) entry which is preliminary data.</text>
</comment>
<dbReference type="EMBL" id="JBBNAG010000013">
    <property type="protein sequence ID" value="KAK9083522.1"/>
    <property type="molecule type" value="Genomic_DNA"/>
</dbReference>
<keyword evidence="2" id="KW-1185">Reference proteome</keyword>
<gene>
    <name evidence="1" type="ORF">Scep_029993</name>
</gene>
<accession>A0AAP0E382</accession>
<dbReference type="AlphaFoldDB" id="A0AAP0E382"/>